<evidence type="ECO:0000259" key="1">
    <source>
        <dbReference type="Pfam" id="PF18903"/>
    </source>
</evidence>
<dbReference type="STRING" id="1798375.A2773_01525"/>
<dbReference type="AlphaFoldDB" id="A0A1F5ZN64"/>
<evidence type="ECO:0000313" key="2">
    <source>
        <dbReference type="EMBL" id="OGG13785.1"/>
    </source>
</evidence>
<name>A0A1F5ZN64_9BACT</name>
<evidence type="ECO:0000313" key="3">
    <source>
        <dbReference type="Proteomes" id="UP000177383"/>
    </source>
</evidence>
<dbReference type="EMBL" id="MFJE01000036">
    <property type="protein sequence ID" value="OGG13785.1"/>
    <property type="molecule type" value="Genomic_DNA"/>
</dbReference>
<feature type="domain" description="DUF5659" evidence="1">
    <location>
        <begin position="5"/>
        <end position="76"/>
    </location>
</feature>
<sequence length="80" mass="9336">MQNNNNSFVTKDLYLSALLYAKGVKLQKIDRQGRVCWFVFEDKSQSEQLRQKFITKSIDVNARDFTDALRTLKDLVFAES</sequence>
<proteinExistence type="predicted"/>
<organism evidence="2 3">
    <name type="scientific">Candidatus Gottesmanbacteria bacterium RIFCSPHIGHO2_01_FULL_39_10</name>
    <dbReference type="NCBI Taxonomy" id="1798375"/>
    <lineage>
        <taxon>Bacteria</taxon>
        <taxon>Candidatus Gottesmaniibacteriota</taxon>
    </lineage>
</organism>
<protein>
    <recommendedName>
        <fullName evidence="1">DUF5659 domain-containing protein</fullName>
    </recommendedName>
</protein>
<dbReference type="Proteomes" id="UP000177383">
    <property type="component" value="Unassembled WGS sequence"/>
</dbReference>
<dbReference type="InterPro" id="IPR043718">
    <property type="entry name" value="DUF5659"/>
</dbReference>
<comment type="caution">
    <text evidence="2">The sequence shown here is derived from an EMBL/GenBank/DDBJ whole genome shotgun (WGS) entry which is preliminary data.</text>
</comment>
<accession>A0A1F5ZN64</accession>
<dbReference type="Pfam" id="PF18903">
    <property type="entry name" value="DUF5659"/>
    <property type="match status" value="1"/>
</dbReference>
<gene>
    <name evidence="2" type="ORF">A2773_01525</name>
</gene>
<reference evidence="2 3" key="1">
    <citation type="journal article" date="2016" name="Nat. Commun.">
        <title>Thousands of microbial genomes shed light on interconnected biogeochemical processes in an aquifer system.</title>
        <authorList>
            <person name="Anantharaman K."/>
            <person name="Brown C.T."/>
            <person name="Hug L.A."/>
            <person name="Sharon I."/>
            <person name="Castelle C.J."/>
            <person name="Probst A.J."/>
            <person name="Thomas B.C."/>
            <person name="Singh A."/>
            <person name="Wilkins M.J."/>
            <person name="Karaoz U."/>
            <person name="Brodie E.L."/>
            <person name="Williams K.H."/>
            <person name="Hubbard S.S."/>
            <person name="Banfield J.F."/>
        </authorList>
    </citation>
    <scope>NUCLEOTIDE SEQUENCE [LARGE SCALE GENOMIC DNA]</scope>
</reference>